<dbReference type="Gene3D" id="3.30.70.120">
    <property type="match status" value="1"/>
</dbReference>
<dbReference type="SUPFAM" id="SSF54913">
    <property type="entry name" value="GlnB-like"/>
    <property type="match status" value="1"/>
</dbReference>
<evidence type="ECO:0000313" key="2">
    <source>
        <dbReference type="Proteomes" id="UP001060164"/>
    </source>
</evidence>
<evidence type="ECO:0000313" key="1">
    <source>
        <dbReference type="EMBL" id="UWP61010.1"/>
    </source>
</evidence>
<dbReference type="PROSITE" id="PS51343">
    <property type="entry name" value="PII_GLNB_DOM"/>
    <property type="match status" value="1"/>
</dbReference>
<dbReference type="Pfam" id="PF00543">
    <property type="entry name" value="P-II"/>
    <property type="match status" value="1"/>
</dbReference>
<gene>
    <name evidence="1" type="ORF">NQ502_08275</name>
</gene>
<name>A0ABY5VMJ6_9FIRM</name>
<dbReference type="Proteomes" id="UP001060164">
    <property type="component" value="Chromosome"/>
</dbReference>
<sequence>MNEIYLMVVIANRSIREKIISFYKQNNITVTLATLGSGTAHSSVLDYLGMEATEKAVYFSFVTRETWKTLKKDLQNKINIDIPGRGIAFIIPLSSIGGKKILEYLTLNQNVIIEEESTLKETTYELLVTIANTGYSDTIMKAARSAYAPGGTIIHAKGTGMEEAKKYLGITLTDEKEIIFIVVKTAQKNGIMRAIMEQAGSKSKAGAIVFSLPVVSTAGLRLMEDDTSE</sequence>
<dbReference type="InterPro" id="IPR015867">
    <property type="entry name" value="N-reg_PII/ATP_PRibTrfase_C"/>
</dbReference>
<proteinExistence type="predicted"/>
<protein>
    <submittedName>
        <fullName evidence="1">P-II family nitrogen regulator</fullName>
    </submittedName>
</protein>
<reference evidence="1" key="1">
    <citation type="journal article" date="2022" name="Cell">
        <title>Design, construction, and in vivo augmentation of a complex gut microbiome.</title>
        <authorList>
            <person name="Cheng A.G."/>
            <person name="Ho P.Y."/>
            <person name="Aranda-Diaz A."/>
            <person name="Jain S."/>
            <person name="Yu F.B."/>
            <person name="Meng X."/>
            <person name="Wang M."/>
            <person name="Iakiviak M."/>
            <person name="Nagashima K."/>
            <person name="Zhao A."/>
            <person name="Murugkar P."/>
            <person name="Patil A."/>
            <person name="Atabakhsh K."/>
            <person name="Weakley A."/>
            <person name="Yan J."/>
            <person name="Brumbaugh A.R."/>
            <person name="Higginbottom S."/>
            <person name="Dimas A."/>
            <person name="Shiver A.L."/>
            <person name="Deutschbauer A."/>
            <person name="Neff N."/>
            <person name="Sonnenburg J.L."/>
            <person name="Huang K.C."/>
            <person name="Fischbach M.A."/>
        </authorList>
    </citation>
    <scope>NUCLEOTIDE SEQUENCE</scope>
    <source>
        <strain evidence="1">DSM 19829</strain>
    </source>
</reference>
<accession>A0ABY5VMJ6</accession>
<dbReference type="InterPro" id="IPR011322">
    <property type="entry name" value="N-reg_PII-like_a/b"/>
</dbReference>
<dbReference type="InterPro" id="IPR002187">
    <property type="entry name" value="N-reg_PII"/>
</dbReference>
<dbReference type="RefSeq" id="WP_028529899.1">
    <property type="nucleotide sequence ID" value="NZ_CABLBR010000036.1"/>
</dbReference>
<organism evidence="1 2">
    <name type="scientific">Ruminococcus gauvreauii</name>
    <dbReference type="NCBI Taxonomy" id="438033"/>
    <lineage>
        <taxon>Bacteria</taxon>
        <taxon>Bacillati</taxon>
        <taxon>Bacillota</taxon>
        <taxon>Clostridia</taxon>
        <taxon>Eubacteriales</taxon>
        <taxon>Oscillospiraceae</taxon>
        <taxon>Ruminococcus</taxon>
    </lineage>
</organism>
<dbReference type="EMBL" id="CP102290">
    <property type="protein sequence ID" value="UWP61010.1"/>
    <property type="molecule type" value="Genomic_DNA"/>
</dbReference>
<keyword evidence="2" id="KW-1185">Reference proteome</keyword>